<keyword evidence="3" id="KW-1185">Reference proteome</keyword>
<protein>
    <submittedName>
        <fullName evidence="2">Uncharacterized protein</fullName>
    </submittedName>
</protein>
<name>A0A0M2PQU2_PROHO</name>
<feature type="region of interest" description="Disordered" evidence="1">
    <location>
        <begin position="95"/>
        <end position="125"/>
    </location>
</feature>
<evidence type="ECO:0000256" key="1">
    <source>
        <dbReference type="SAM" id="MobiDB-lite"/>
    </source>
</evidence>
<sequence>MTQTPQPLVQTPPQPLTSELAAIDQTVRSLAQQSSQELDTTLALLRLLETLHRDISATYFQPLLPNNRQALYALLREIEGQGGWPYIPRMTLRSLLSAMEQTPDPSPDPSPNPSPDPSPNLSPNP</sequence>
<feature type="compositionally biased region" description="Pro residues" evidence="1">
    <location>
        <begin position="104"/>
        <end position="125"/>
    </location>
</feature>
<dbReference type="eggNOG" id="ENOG50346RN">
    <property type="taxonomic scope" value="Bacteria"/>
</dbReference>
<proteinExistence type="predicted"/>
<evidence type="ECO:0000313" key="3">
    <source>
        <dbReference type="Proteomes" id="UP000034681"/>
    </source>
</evidence>
<gene>
    <name evidence="2" type="ORF">PROH_17000</name>
</gene>
<accession>A0A0M2PQU2</accession>
<evidence type="ECO:0000313" key="2">
    <source>
        <dbReference type="EMBL" id="KKI98589.1"/>
    </source>
</evidence>
<organism evidence="2 3">
    <name type="scientific">Prochlorothrix hollandica PCC 9006 = CALU 1027</name>
    <dbReference type="NCBI Taxonomy" id="317619"/>
    <lineage>
        <taxon>Bacteria</taxon>
        <taxon>Bacillati</taxon>
        <taxon>Cyanobacteriota</taxon>
        <taxon>Cyanophyceae</taxon>
        <taxon>Prochlorotrichales</taxon>
        <taxon>Prochlorotrichaceae</taxon>
        <taxon>Prochlorothrix</taxon>
    </lineage>
</organism>
<dbReference type="EMBL" id="AJTX02000007">
    <property type="protein sequence ID" value="KKI98589.1"/>
    <property type="molecule type" value="Genomic_DNA"/>
</dbReference>
<dbReference type="AlphaFoldDB" id="A0A0M2PQU2"/>
<dbReference type="Proteomes" id="UP000034681">
    <property type="component" value="Unassembled WGS sequence"/>
</dbReference>
<comment type="caution">
    <text evidence="2">The sequence shown here is derived from an EMBL/GenBank/DDBJ whole genome shotgun (WGS) entry which is preliminary data.</text>
</comment>
<reference evidence="2" key="1">
    <citation type="submission" date="2012-04" db="EMBL/GenBank/DDBJ databases">
        <authorList>
            <person name="Borisov I.G."/>
            <person name="Ivanikova N.V."/>
            <person name="Pinevich A.V."/>
        </authorList>
    </citation>
    <scope>NUCLEOTIDE SEQUENCE</scope>
    <source>
        <strain evidence="2">CALU 1027</strain>
    </source>
</reference>
<dbReference type="RefSeq" id="WP_017712027.1">
    <property type="nucleotide sequence ID" value="NZ_KB235936.1"/>
</dbReference>
<dbReference type="STRING" id="317619.GCA_000332315_01489"/>